<evidence type="ECO:0000256" key="3">
    <source>
        <dbReference type="ARBA" id="ARBA00012078"/>
    </source>
</evidence>
<keyword evidence="14" id="KW-1185">Reference proteome</keyword>
<comment type="similarity">
    <text evidence="2">Belongs to the GHMP kinase family. Homoserine kinase subfamily.</text>
</comment>
<dbReference type="InterPro" id="IPR006204">
    <property type="entry name" value="GHMP_kinase_N_dom"/>
</dbReference>
<dbReference type="PANTHER" id="PTHR20861">
    <property type="entry name" value="HOMOSERINE/4-DIPHOSPHOCYTIDYL-2-C-METHYL-D-ERYTHRITOL KINASE"/>
    <property type="match status" value="1"/>
</dbReference>
<organism evidence="13 14">
    <name type="scientific">Dimargaris verticillata</name>
    <dbReference type="NCBI Taxonomy" id="2761393"/>
    <lineage>
        <taxon>Eukaryota</taxon>
        <taxon>Fungi</taxon>
        <taxon>Fungi incertae sedis</taxon>
        <taxon>Zoopagomycota</taxon>
        <taxon>Kickxellomycotina</taxon>
        <taxon>Dimargaritomycetes</taxon>
        <taxon>Dimargaritales</taxon>
        <taxon>Dimargaritaceae</taxon>
        <taxon>Dimargaris</taxon>
    </lineage>
</organism>
<dbReference type="InterPro" id="IPR006203">
    <property type="entry name" value="GHMP_knse_ATP-bd_CS"/>
</dbReference>
<dbReference type="SUPFAM" id="SSF54211">
    <property type="entry name" value="Ribosomal protein S5 domain 2-like"/>
    <property type="match status" value="1"/>
</dbReference>
<dbReference type="OrthoDB" id="195231at2759"/>
<dbReference type="AlphaFoldDB" id="A0A9W8B159"/>
<evidence type="ECO:0000256" key="10">
    <source>
        <dbReference type="ARBA" id="ARBA00022840"/>
    </source>
</evidence>
<evidence type="ECO:0000259" key="12">
    <source>
        <dbReference type="Pfam" id="PF00288"/>
    </source>
</evidence>
<comment type="caution">
    <text evidence="13">The sequence shown here is derived from an EMBL/GenBank/DDBJ whole genome shotgun (WGS) entry which is preliminary data.</text>
</comment>
<evidence type="ECO:0000256" key="9">
    <source>
        <dbReference type="ARBA" id="ARBA00022777"/>
    </source>
</evidence>
<protein>
    <recommendedName>
        <fullName evidence="4">Homoserine kinase</fullName>
        <ecNumber evidence="3">2.7.1.39</ecNumber>
    </recommendedName>
</protein>
<sequence>MGLTEPKENKTSTAANLGPGFDTLGLALSLYLTLQVQVAQAIPDVVNVNSHHDEIIDVSQSPALCEPFNQSVKLQYAESGFSADLPLEPSRNLITKTAWYVLRCHGLLAFPRHITVTVTNAIPLGRGLGSSAAAVVAGVLLANEVANLNLPKSRMLDLSLAIERHPDNVSAALLGGFVASYLHEDQTTDHTRALEGQFTPVDRDNRQTDAFAPLAMAPRMPPAPLSHYVQLPWAPEIKAVAIIPQFQLATVKARAVLPKNYTRADVVFNLQRLAVLTHALGQSPPDAQLIYPAMADRVHQPHRAGLVPGLTTVLETLTPETVPGLLGACLSGAGPTILVLATHNFDTIITQAREILAKHEVATDATVLEVASKGAESQLLKS</sequence>
<accession>A0A9W8B159</accession>
<dbReference type="InterPro" id="IPR036554">
    <property type="entry name" value="GHMP_kinase_C_sf"/>
</dbReference>
<keyword evidence="8" id="KW-0547">Nucleotide-binding</keyword>
<dbReference type="EC" id="2.7.1.39" evidence="3"/>
<proteinExistence type="inferred from homology"/>
<feature type="domain" description="GHMP kinase N-terminal" evidence="12">
    <location>
        <begin position="92"/>
        <end position="176"/>
    </location>
</feature>
<evidence type="ECO:0000256" key="1">
    <source>
        <dbReference type="ARBA" id="ARBA00005015"/>
    </source>
</evidence>
<dbReference type="GO" id="GO:0004413">
    <property type="term" value="F:homoserine kinase activity"/>
    <property type="evidence" value="ECO:0007669"/>
    <property type="project" value="UniProtKB-EC"/>
</dbReference>
<gene>
    <name evidence="13" type="primary">THR1</name>
    <name evidence="13" type="ORF">H4R34_003267</name>
</gene>
<keyword evidence="9" id="KW-0418">Kinase</keyword>
<evidence type="ECO:0000256" key="7">
    <source>
        <dbReference type="ARBA" id="ARBA00022697"/>
    </source>
</evidence>
<keyword evidence="7" id="KW-0791">Threonine biosynthesis</keyword>
<reference evidence="13" key="1">
    <citation type="submission" date="2022-07" db="EMBL/GenBank/DDBJ databases">
        <title>Phylogenomic reconstructions and comparative analyses of Kickxellomycotina fungi.</title>
        <authorList>
            <person name="Reynolds N.K."/>
            <person name="Stajich J.E."/>
            <person name="Barry K."/>
            <person name="Grigoriev I.V."/>
            <person name="Crous P."/>
            <person name="Smith M.E."/>
        </authorList>
    </citation>
    <scope>NUCLEOTIDE SEQUENCE</scope>
    <source>
        <strain evidence="13">RSA 567</strain>
    </source>
</reference>
<evidence type="ECO:0000256" key="5">
    <source>
        <dbReference type="ARBA" id="ARBA00022605"/>
    </source>
</evidence>
<dbReference type="InterPro" id="IPR014721">
    <property type="entry name" value="Ribsml_uS5_D2-typ_fold_subgr"/>
</dbReference>
<dbReference type="GO" id="GO:0009088">
    <property type="term" value="P:threonine biosynthetic process"/>
    <property type="evidence" value="ECO:0007669"/>
    <property type="project" value="UniProtKB-KW"/>
</dbReference>
<dbReference type="PRINTS" id="PR00958">
    <property type="entry name" value="HOMSERKINASE"/>
</dbReference>
<keyword evidence="10" id="KW-0067">ATP-binding</keyword>
<evidence type="ECO:0000313" key="13">
    <source>
        <dbReference type="EMBL" id="KAJ1978276.1"/>
    </source>
</evidence>
<dbReference type="PROSITE" id="PS00627">
    <property type="entry name" value="GHMP_KINASES_ATP"/>
    <property type="match status" value="1"/>
</dbReference>
<evidence type="ECO:0000256" key="4">
    <source>
        <dbReference type="ARBA" id="ARBA00017858"/>
    </source>
</evidence>
<evidence type="ECO:0000256" key="8">
    <source>
        <dbReference type="ARBA" id="ARBA00022741"/>
    </source>
</evidence>
<dbReference type="Proteomes" id="UP001151582">
    <property type="component" value="Unassembled WGS sequence"/>
</dbReference>
<dbReference type="SUPFAM" id="SSF55060">
    <property type="entry name" value="GHMP Kinase, C-terminal domain"/>
    <property type="match status" value="1"/>
</dbReference>
<dbReference type="GO" id="GO:0005524">
    <property type="term" value="F:ATP binding"/>
    <property type="evidence" value="ECO:0007669"/>
    <property type="project" value="UniProtKB-KW"/>
</dbReference>
<keyword evidence="6 13" id="KW-0808">Transferase</keyword>
<evidence type="ECO:0000256" key="11">
    <source>
        <dbReference type="ARBA" id="ARBA00049913"/>
    </source>
</evidence>
<dbReference type="EMBL" id="JANBQB010000287">
    <property type="protein sequence ID" value="KAJ1978276.1"/>
    <property type="molecule type" value="Genomic_DNA"/>
</dbReference>
<comment type="catalytic activity">
    <reaction evidence="11">
        <text>L-homoserine + ATP = O-phospho-L-homoserine + ADP + H(+)</text>
        <dbReference type="Rhea" id="RHEA:13985"/>
        <dbReference type="ChEBI" id="CHEBI:15378"/>
        <dbReference type="ChEBI" id="CHEBI:30616"/>
        <dbReference type="ChEBI" id="CHEBI:57476"/>
        <dbReference type="ChEBI" id="CHEBI:57590"/>
        <dbReference type="ChEBI" id="CHEBI:456216"/>
        <dbReference type="EC" id="2.7.1.39"/>
    </reaction>
    <physiologicalReaction direction="left-to-right" evidence="11">
        <dbReference type="Rhea" id="RHEA:13986"/>
    </physiologicalReaction>
</comment>
<dbReference type="InterPro" id="IPR000870">
    <property type="entry name" value="Homoserine_kinase"/>
</dbReference>
<evidence type="ECO:0000256" key="6">
    <source>
        <dbReference type="ARBA" id="ARBA00022679"/>
    </source>
</evidence>
<dbReference type="Pfam" id="PF00288">
    <property type="entry name" value="GHMP_kinases_N"/>
    <property type="match status" value="1"/>
</dbReference>
<dbReference type="HAMAP" id="MF_00384">
    <property type="entry name" value="Homoser_kinase"/>
    <property type="match status" value="1"/>
</dbReference>
<comment type="pathway">
    <text evidence="1">Amino-acid biosynthesis; L-threonine biosynthesis; L-threonine from L-aspartate: step 4/5.</text>
</comment>
<dbReference type="Gene3D" id="3.30.70.890">
    <property type="entry name" value="GHMP kinase, C-terminal domain"/>
    <property type="match status" value="1"/>
</dbReference>
<dbReference type="NCBIfam" id="TIGR00191">
    <property type="entry name" value="thrB"/>
    <property type="match status" value="1"/>
</dbReference>
<keyword evidence="5" id="KW-0028">Amino-acid biosynthesis</keyword>
<dbReference type="PANTHER" id="PTHR20861:SF1">
    <property type="entry name" value="HOMOSERINE KINASE"/>
    <property type="match status" value="1"/>
</dbReference>
<name>A0A9W8B159_9FUNG</name>
<dbReference type="Gene3D" id="3.30.230.10">
    <property type="match status" value="1"/>
</dbReference>
<dbReference type="InterPro" id="IPR020568">
    <property type="entry name" value="Ribosomal_Su5_D2-typ_SF"/>
</dbReference>
<evidence type="ECO:0000313" key="14">
    <source>
        <dbReference type="Proteomes" id="UP001151582"/>
    </source>
</evidence>
<evidence type="ECO:0000256" key="2">
    <source>
        <dbReference type="ARBA" id="ARBA00007370"/>
    </source>
</evidence>